<feature type="domain" description="RCK C-terminal" evidence="8">
    <location>
        <begin position="368"/>
        <end position="453"/>
    </location>
</feature>
<dbReference type="InterPro" id="IPR006037">
    <property type="entry name" value="RCK_C"/>
</dbReference>
<dbReference type="PROSITE" id="PS51202">
    <property type="entry name" value="RCK_C"/>
    <property type="match status" value="2"/>
</dbReference>
<dbReference type="InterPro" id="IPR036291">
    <property type="entry name" value="NAD(P)-bd_dom_sf"/>
</dbReference>
<dbReference type="Pfam" id="PF02254">
    <property type="entry name" value="TrkA_N"/>
    <property type="match status" value="2"/>
</dbReference>
<evidence type="ECO:0000256" key="5">
    <source>
        <dbReference type="ARBA" id="ARBA00023027"/>
    </source>
</evidence>
<dbReference type="SUPFAM" id="SSF116726">
    <property type="entry name" value="TrkA C-terminal domain-like"/>
    <property type="match status" value="2"/>
</dbReference>
<dbReference type="PANTHER" id="PTHR43833">
    <property type="entry name" value="POTASSIUM CHANNEL PROTEIN 2-RELATED-RELATED"/>
    <property type="match status" value="1"/>
</dbReference>
<dbReference type="EMBL" id="BSOJ01000006">
    <property type="protein sequence ID" value="GLR25382.1"/>
    <property type="molecule type" value="Genomic_DNA"/>
</dbReference>
<dbReference type="InterPro" id="IPR050721">
    <property type="entry name" value="Trk_Ktr_HKT_K-transport"/>
</dbReference>
<keyword evidence="4" id="KW-0630">Potassium</keyword>
<dbReference type="InterPro" id="IPR036721">
    <property type="entry name" value="RCK_C_sf"/>
</dbReference>
<keyword evidence="2" id="KW-0813">Transport</keyword>
<dbReference type="NCBIfam" id="NF007030">
    <property type="entry name" value="PRK09496.1-1"/>
    <property type="match status" value="1"/>
</dbReference>
<evidence type="ECO:0000256" key="2">
    <source>
        <dbReference type="ARBA" id="ARBA00022448"/>
    </source>
</evidence>
<protein>
    <recommendedName>
        <fullName evidence="1">Trk system potassium uptake protein TrkA</fullName>
    </recommendedName>
</protein>
<dbReference type="InterPro" id="IPR006036">
    <property type="entry name" value="K_uptake_TrkA"/>
</dbReference>
<dbReference type="NCBIfam" id="NF007039">
    <property type="entry name" value="PRK09496.3-2"/>
    <property type="match status" value="1"/>
</dbReference>
<dbReference type="NCBIfam" id="NF007031">
    <property type="entry name" value="PRK09496.1-2"/>
    <property type="match status" value="1"/>
</dbReference>
<evidence type="ECO:0000256" key="3">
    <source>
        <dbReference type="ARBA" id="ARBA00022538"/>
    </source>
</evidence>
<evidence type="ECO:0000259" key="7">
    <source>
        <dbReference type="PROSITE" id="PS51201"/>
    </source>
</evidence>
<comment type="caution">
    <text evidence="9">The sequence shown here is derived from an EMBL/GenBank/DDBJ whole genome shotgun (WGS) entry which is preliminary data.</text>
</comment>
<dbReference type="InterPro" id="IPR003148">
    <property type="entry name" value="RCK_N"/>
</dbReference>
<dbReference type="PRINTS" id="PR00335">
    <property type="entry name" value="KUPTAKETRKA"/>
</dbReference>
<dbReference type="Pfam" id="PF02080">
    <property type="entry name" value="TrkA_C"/>
    <property type="match status" value="1"/>
</dbReference>
<evidence type="ECO:0000256" key="1">
    <source>
        <dbReference type="ARBA" id="ARBA00017378"/>
    </source>
</evidence>
<evidence type="ECO:0000259" key="8">
    <source>
        <dbReference type="PROSITE" id="PS51202"/>
    </source>
</evidence>
<gene>
    <name evidence="9" type="primary">trkA</name>
    <name evidence="9" type="ORF">GCM10007875_04700</name>
</gene>
<keyword evidence="6" id="KW-0406">Ion transport</keyword>
<reference evidence="10" key="1">
    <citation type="journal article" date="2019" name="Int. J. Syst. Evol. Microbiol.">
        <title>The Global Catalogue of Microorganisms (GCM) 10K type strain sequencing project: providing services to taxonomists for standard genome sequencing and annotation.</title>
        <authorList>
            <consortium name="The Broad Institute Genomics Platform"/>
            <consortium name="The Broad Institute Genome Sequencing Center for Infectious Disease"/>
            <person name="Wu L."/>
            <person name="Ma J."/>
        </authorList>
    </citation>
    <scope>NUCLEOTIDE SEQUENCE [LARGE SCALE GENOMIC DNA]</scope>
    <source>
        <strain evidence="10">NBRC 105857</strain>
    </source>
</reference>
<dbReference type="PANTHER" id="PTHR43833:SF5">
    <property type="entry name" value="TRK SYSTEM POTASSIUM UPTAKE PROTEIN TRKA"/>
    <property type="match status" value="1"/>
</dbReference>
<feature type="domain" description="RCK C-terminal" evidence="8">
    <location>
        <begin position="142"/>
        <end position="226"/>
    </location>
</feature>
<keyword evidence="10" id="KW-1185">Reference proteome</keyword>
<dbReference type="NCBIfam" id="NF007032">
    <property type="entry name" value="PRK09496.1-4"/>
    <property type="match status" value="1"/>
</dbReference>
<dbReference type="PROSITE" id="PS51201">
    <property type="entry name" value="RCK_N"/>
    <property type="match status" value="2"/>
</dbReference>
<organism evidence="9 10">
    <name type="scientific">Limnobacter litoralis</name>
    <dbReference type="NCBI Taxonomy" id="481366"/>
    <lineage>
        <taxon>Bacteria</taxon>
        <taxon>Pseudomonadati</taxon>
        <taxon>Pseudomonadota</taxon>
        <taxon>Betaproteobacteria</taxon>
        <taxon>Burkholderiales</taxon>
        <taxon>Burkholderiaceae</taxon>
        <taxon>Limnobacter</taxon>
    </lineage>
</organism>
<feature type="domain" description="RCK N-terminal" evidence="7">
    <location>
        <begin position="1"/>
        <end position="122"/>
    </location>
</feature>
<dbReference type="Proteomes" id="UP001156664">
    <property type="component" value="Unassembled WGS sequence"/>
</dbReference>
<dbReference type="RefSeq" id="WP_284279730.1">
    <property type="nucleotide sequence ID" value="NZ_BSOJ01000006.1"/>
</dbReference>
<evidence type="ECO:0000313" key="10">
    <source>
        <dbReference type="Proteomes" id="UP001156664"/>
    </source>
</evidence>
<sequence>MKIIIVGAGRVGASLAESLVSEHNDITLIDPDPTVLADLQDRYDLRTVQGNGILPRVLKDAGAEDADMLVAVTRSDETNLVACRIAASMFNVPRRIARVRSPELAGQAELHGDAGFNVDHVICPEQSVTEHLERLIEFPEALQVLQFAAGRVTLVSVKAFAGGRMVSCPIEDFKKHLPDIDLRVVALFRENQPVAVDGYTLIQPGDEVFCMAATRHIRTVMAELRRLYKPVSKVMIAGGGNIGLRLARALERDYQVKLIESDRRRCDELANQLDSRTLVLHGDATDEDLLADEYVQEVDTFVALTSDDENNIMSSLLAKRMGARRVVSLIQRKVYAELVQGGQIDVAIAPSNATLSELLRHIRRGDVVAVYRLRRGIAEAIEIVVHGDRKSSKVVGRTVEEIGMPKGTVIGGLVRGDEVIMAHHDSRIEPEDHVIIFVENRKLVPSVEKLFQVEVGFI</sequence>
<dbReference type="SUPFAM" id="SSF51735">
    <property type="entry name" value="NAD(P)-binding Rossmann-fold domains"/>
    <property type="match status" value="2"/>
</dbReference>
<accession>A0ABQ5YSG1</accession>
<evidence type="ECO:0000313" key="9">
    <source>
        <dbReference type="EMBL" id="GLR25382.1"/>
    </source>
</evidence>
<evidence type="ECO:0000256" key="4">
    <source>
        <dbReference type="ARBA" id="ARBA00022958"/>
    </source>
</evidence>
<dbReference type="Gene3D" id="3.30.70.1450">
    <property type="entry name" value="Regulator of K+ conductance, C-terminal domain"/>
    <property type="match status" value="2"/>
</dbReference>
<keyword evidence="5" id="KW-0520">NAD</keyword>
<feature type="domain" description="RCK N-terminal" evidence="7">
    <location>
        <begin position="231"/>
        <end position="348"/>
    </location>
</feature>
<proteinExistence type="predicted"/>
<dbReference type="Gene3D" id="3.40.50.720">
    <property type="entry name" value="NAD(P)-binding Rossmann-like Domain"/>
    <property type="match status" value="2"/>
</dbReference>
<name>A0ABQ5YSG1_9BURK</name>
<evidence type="ECO:0000256" key="6">
    <source>
        <dbReference type="ARBA" id="ARBA00023065"/>
    </source>
</evidence>
<keyword evidence="3" id="KW-0633">Potassium transport</keyword>